<feature type="transmembrane region" description="Helical" evidence="1">
    <location>
        <begin position="57"/>
        <end position="78"/>
    </location>
</feature>
<organism evidence="2 3">
    <name type="scientific">Floridaenema evergladense BLCC-F167</name>
    <dbReference type="NCBI Taxonomy" id="3153639"/>
    <lineage>
        <taxon>Bacteria</taxon>
        <taxon>Bacillati</taxon>
        <taxon>Cyanobacteriota</taxon>
        <taxon>Cyanophyceae</taxon>
        <taxon>Oscillatoriophycideae</taxon>
        <taxon>Aerosakkonematales</taxon>
        <taxon>Aerosakkonemataceae</taxon>
        <taxon>Floridanema</taxon>
        <taxon>Floridanema evergladense</taxon>
    </lineage>
</organism>
<keyword evidence="1" id="KW-0472">Membrane</keyword>
<feature type="transmembrane region" description="Helical" evidence="1">
    <location>
        <begin position="197"/>
        <end position="215"/>
    </location>
</feature>
<feature type="transmembrane region" description="Helical" evidence="1">
    <location>
        <begin position="324"/>
        <end position="344"/>
    </location>
</feature>
<keyword evidence="1" id="KW-1133">Transmembrane helix</keyword>
<evidence type="ECO:0000256" key="1">
    <source>
        <dbReference type="SAM" id="Phobius"/>
    </source>
</evidence>
<evidence type="ECO:0000313" key="3">
    <source>
        <dbReference type="Proteomes" id="UP001576780"/>
    </source>
</evidence>
<feature type="transmembrane region" description="Helical" evidence="1">
    <location>
        <begin position="351"/>
        <end position="367"/>
    </location>
</feature>
<accession>A0ABV4WFF5</accession>
<comment type="caution">
    <text evidence="2">The sequence shown here is derived from an EMBL/GenBank/DDBJ whole genome shotgun (WGS) entry which is preliminary data.</text>
</comment>
<feature type="transmembrane region" description="Helical" evidence="1">
    <location>
        <begin position="90"/>
        <end position="110"/>
    </location>
</feature>
<dbReference type="RefSeq" id="WP_413276264.1">
    <property type="nucleotide sequence ID" value="NZ_JBHFNT010000047.1"/>
</dbReference>
<dbReference type="EMBL" id="JBHFNT010000047">
    <property type="protein sequence ID" value="MFB2833812.1"/>
    <property type="molecule type" value="Genomic_DNA"/>
</dbReference>
<evidence type="ECO:0000313" key="2">
    <source>
        <dbReference type="EMBL" id="MFB2833812.1"/>
    </source>
</evidence>
<feature type="transmembrane region" description="Helical" evidence="1">
    <location>
        <begin position="148"/>
        <end position="166"/>
    </location>
</feature>
<protein>
    <recommendedName>
        <fullName evidence="4">O-antigen polymerase</fullName>
    </recommendedName>
</protein>
<dbReference type="Proteomes" id="UP001576780">
    <property type="component" value="Unassembled WGS sequence"/>
</dbReference>
<evidence type="ECO:0008006" key="4">
    <source>
        <dbReference type="Google" id="ProtNLM"/>
    </source>
</evidence>
<keyword evidence="1" id="KW-0812">Transmembrane</keyword>
<feature type="transmembrane region" description="Helical" evidence="1">
    <location>
        <begin position="33"/>
        <end position="51"/>
    </location>
</feature>
<gene>
    <name evidence="2" type="ORF">ACE1CA_04700</name>
</gene>
<name>A0ABV4WFF5_9CYAN</name>
<sequence length="426" mass="47999">MIYFLKDLVLLGAYIKYFFFLPNKPKIPISNNFINVIIFIVAGWCLVQALNPSLGSPLVGILGLKAYLFYVPLVWILPTLFETEEDFYKFLRAQFLLIFFTGIIGILQFYSPASSPINAYAGDTDVKVATFGFGASAAVRVTGTFSYINSYSGYLFVCFGLLVPMLTIRQTKLWLILTISEFFLIIINSVMNGSRTVTLASVLFLLGFIGIRGISQPSNTLRWLFKFSLPVIVVAIVASLWFAPAIDQFSRRTTKNQDIAERISGSLSEPLQFIKYKEFDGFGAGATHPGTPALRRGLGLPTGEIIPVGFEGEMGRIALELGPIGFILWYGMRISIAIALLLVFWKLKRPFLRQLALAACLIQVIWLNGQLVFHHTFSVYFWFLTSFIFLLPRLEQMANWQQQLYWWHNVQSAHLSDSPDGESELP</sequence>
<proteinExistence type="predicted"/>
<keyword evidence="3" id="KW-1185">Reference proteome</keyword>
<feature type="transmembrane region" description="Helical" evidence="1">
    <location>
        <begin position="173"/>
        <end position="191"/>
    </location>
</feature>
<reference evidence="2 3" key="1">
    <citation type="submission" date="2024-09" db="EMBL/GenBank/DDBJ databases">
        <title>Floridaenema gen nov. (Aerosakkonemataceae, Aerosakkonematales ord. nov., Cyanobacteria) from benthic tropical and subtropical fresh waters, with the description of four new species.</title>
        <authorList>
            <person name="Moretto J.A."/>
            <person name="Berthold D.E."/>
            <person name="Lefler F.W."/>
            <person name="Huang I.-S."/>
            <person name="Laughinghouse H. IV."/>
        </authorList>
    </citation>
    <scope>NUCLEOTIDE SEQUENCE [LARGE SCALE GENOMIC DNA]</scope>
    <source>
        <strain evidence="2 3">BLCC-F167</strain>
    </source>
</reference>
<feature type="transmembrane region" description="Helical" evidence="1">
    <location>
        <begin position="227"/>
        <end position="246"/>
    </location>
</feature>
<feature type="transmembrane region" description="Helical" evidence="1">
    <location>
        <begin position="373"/>
        <end position="391"/>
    </location>
</feature>